<evidence type="ECO:0000313" key="6">
    <source>
        <dbReference type="EMBL" id="ATB42413.1"/>
    </source>
</evidence>
<organism evidence="6 7">
    <name type="scientific">Cystobacter fuscus</name>
    <dbReference type="NCBI Taxonomy" id="43"/>
    <lineage>
        <taxon>Bacteria</taxon>
        <taxon>Pseudomonadati</taxon>
        <taxon>Myxococcota</taxon>
        <taxon>Myxococcia</taxon>
        <taxon>Myxococcales</taxon>
        <taxon>Cystobacterineae</taxon>
        <taxon>Archangiaceae</taxon>
        <taxon>Cystobacter</taxon>
    </lineage>
</organism>
<keyword evidence="3 5" id="KW-1133">Transmembrane helix</keyword>
<protein>
    <submittedName>
        <fullName evidence="6">GTPase</fullName>
    </submittedName>
</protein>
<feature type="transmembrane region" description="Helical" evidence="5">
    <location>
        <begin position="80"/>
        <end position="101"/>
    </location>
</feature>
<gene>
    <name evidence="6" type="ORF">CYFUS_007891</name>
</gene>
<feature type="transmembrane region" description="Helical" evidence="5">
    <location>
        <begin position="107"/>
        <end position="128"/>
    </location>
</feature>
<reference evidence="6 7" key="1">
    <citation type="submission" date="2017-06" db="EMBL/GenBank/DDBJ databases">
        <title>Sequencing and comparative analysis of myxobacterial genomes.</title>
        <authorList>
            <person name="Rupp O."/>
            <person name="Goesmann A."/>
            <person name="Sogaard-Andersen L."/>
        </authorList>
    </citation>
    <scope>NUCLEOTIDE SEQUENCE [LARGE SCALE GENOMIC DNA]</scope>
    <source>
        <strain evidence="6 7">DSM 52655</strain>
    </source>
</reference>
<keyword evidence="2 5" id="KW-0812">Transmembrane</keyword>
<dbReference type="InterPro" id="IPR021147">
    <property type="entry name" value="DUF697"/>
</dbReference>
<dbReference type="AlphaFoldDB" id="A0A250JFN1"/>
<sequence>MSIEVKGEVKGSGAGVEGSLKLRDKDAQDIVKRNTLWSMGVGLLPMPGLDLIGVTGVQVKMLNELSHLYKIPFSENRVKSILTSLVGGLGTLAVAPALFSLVKIIPIVGQTAGLVSVPLSAGAFTYAVGQVFTQHFASGGTFLDFEPATVREHFRREFESAKRTVQDLKASESNS</sequence>
<evidence type="ECO:0000256" key="5">
    <source>
        <dbReference type="SAM" id="Phobius"/>
    </source>
</evidence>
<dbReference type="GO" id="GO:0016020">
    <property type="term" value="C:membrane"/>
    <property type="evidence" value="ECO:0007669"/>
    <property type="project" value="UniProtKB-SubCell"/>
</dbReference>
<evidence type="ECO:0000256" key="1">
    <source>
        <dbReference type="ARBA" id="ARBA00004141"/>
    </source>
</evidence>
<comment type="subcellular location">
    <subcellularLocation>
        <location evidence="1">Membrane</location>
        <topology evidence="1">Multi-pass membrane protein</topology>
    </subcellularLocation>
</comment>
<dbReference type="EMBL" id="CP022098">
    <property type="protein sequence ID" value="ATB42413.1"/>
    <property type="molecule type" value="Genomic_DNA"/>
</dbReference>
<proteinExistence type="predicted"/>
<dbReference type="Proteomes" id="UP000217257">
    <property type="component" value="Chromosome"/>
</dbReference>
<evidence type="ECO:0000256" key="3">
    <source>
        <dbReference type="ARBA" id="ARBA00022989"/>
    </source>
</evidence>
<evidence type="ECO:0000256" key="2">
    <source>
        <dbReference type="ARBA" id="ARBA00022692"/>
    </source>
</evidence>
<dbReference type="Pfam" id="PF05128">
    <property type="entry name" value="DUF697"/>
    <property type="match status" value="1"/>
</dbReference>
<evidence type="ECO:0000256" key="4">
    <source>
        <dbReference type="ARBA" id="ARBA00023136"/>
    </source>
</evidence>
<accession>A0A250JFN1</accession>
<keyword evidence="4 5" id="KW-0472">Membrane</keyword>
<name>A0A250JFN1_9BACT</name>
<evidence type="ECO:0000313" key="7">
    <source>
        <dbReference type="Proteomes" id="UP000217257"/>
    </source>
</evidence>
<dbReference type="KEGG" id="cfus:CYFUS_007891"/>